<protein>
    <recommendedName>
        <fullName evidence="3">Transmembrane protein</fullName>
    </recommendedName>
</protein>
<reference evidence="2" key="1">
    <citation type="submission" date="2009-08" db="EMBL/GenBank/DDBJ databases">
        <authorList>
            <consortium name="US DOE Joint Genome Institute"/>
            <person name="Lucas S."/>
            <person name="Copeland A."/>
            <person name="Lapidus A."/>
            <person name="Glavina del Rio T."/>
            <person name="Dalin E."/>
            <person name="Tice H."/>
            <person name="Bruce D."/>
            <person name="Barry K."/>
            <person name="Pitluck S."/>
            <person name="Lowry S."/>
            <person name="Larimer F."/>
            <person name="Land M."/>
            <person name="Hauser L."/>
            <person name="Kyrpides N."/>
            <person name="Ivanova N."/>
            <person name="McMahon K.D."/>
            <person name="Hugenholtz P."/>
        </authorList>
    </citation>
    <scope>NUCLEOTIDE SEQUENCE</scope>
    <source>
        <strain evidence="2">UW-1</strain>
    </source>
</reference>
<name>C7RKD9_ACCRE</name>
<evidence type="ECO:0000313" key="2">
    <source>
        <dbReference type="EMBL" id="ACV33730.1"/>
    </source>
</evidence>
<proteinExistence type="predicted"/>
<gene>
    <name evidence="2" type="ordered locus">CAP2UW1_0377</name>
</gene>
<dbReference type="OrthoDB" id="8537043at2"/>
<dbReference type="EMBL" id="CP001715">
    <property type="protein sequence ID" value="ACV33730.1"/>
    <property type="molecule type" value="Genomic_DNA"/>
</dbReference>
<feature type="transmembrane region" description="Helical" evidence="1">
    <location>
        <begin position="167"/>
        <end position="189"/>
    </location>
</feature>
<feature type="transmembrane region" description="Helical" evidence="1">
    <location>
        <begin position="87"/>
        <end position="106"/>
    </location>
</feature>
<accession>C7RKD9</accession>
<dbReference type="HOGENOM" id="CLU_084697_0_0_4"/>
<keyword evidence="1" id="KW-0812">Transmembrane</keyword>
<feature type="transmembrane region" description="Helical" evidence="1">
    <location>
        <begin position="38"/>
        <end position="56"/>
    </location>
</feature>
<dbReference type="KEGG" id="app:CAP2UW1_0377"/>
<keyword evidence="1" id="KW-1133">Transmembrane helix</keyword>
<dbReference type="STRING" id="522306.CAP2UW1_0377"/>
<evidence type="ECO:0000256" key="1">
    <source>
        <dbReference type="SAM" id="Phobius"/>
    </source>
</evidence>
<keyword evidence="1" id="KW-0472">Membrane</keyword>
<dbReference type="eggNOG" id="COG4648">
    <property type="taxonomic scope" value="Bacteria"/>
</dbReference>
<evidence type="ECO:0008006" key="3">
    <source>
        <dbReference type="Google" id="ProtNLM"/>
    </source>
</evidence>
<feature type="transmembrane region" description="Helical" evidence="1">
    <location>
        <begin position="140"/>
        <end position="161"/>
    </location>
</feature>
<organism evidence="2">
    <name type="scientific">Accumulibacter regalis</name>
    <dbReference type="NCBI Taxonomy" id="522306"/>
    <lineage>
        <taxon>Bacteria</taxon>
        <taxon>Pseudomonadati</taxon>
        <taxon>Pseudomonadota</taxon>
        <taxon>Betaproteobacteria</taxon>
        <taxon>Candidatus Accumulibacter</taxon>
    </lineage>
</organism>
<reference evidence="2" key="2">
    <citation type="submission" date="2009-09" db="EMBL/GenBank/DDBJ databases">
        <title>Complete sequence of chromosome of Candidatus Accumulibacter phosphatis clade IIA str. UW-1.</title>
        <authorList>
            <consortium name="US DOE Joint Genome Institute"/>
            <person name="Martin H.G."/>
            <person name="Ivanova N."/>
            <person name="Kunin V."/>
            <person name="Warnecke F."/>
            <person name="Barry K."/>
            <person name="He S."/>
            <person name="Salamov A."/>
            <person name="Szeto E."/>
            <person name="Dalin E."/>
            <person name="Pangilinan J.L."/>
            <person name="Lapidus A."/>
            <person name="Lowry S."/>
            <person name="Kyrpides N.C."/>
            <person name="McMahon K.D."/>
            <person name="Hugenholtz P."/>
        </authorList>
    </citation>
    <scope>NUCLEOTIDE SEQUENCE [LARGE SCALE GENOMIC DNA]</scope>
    <source>
        <strain evidence="2">UW-1</strain>
    </source>
</reference>
<dbReference type="AlphaFoldDB" id="C7RKD9"/>
<sequence precursor="true">MTGITPATLLRGIAAAGLVIAWGWLAHAASSGEGDSNLAVAVASAPLLAIVVILLWRVGRKWWLIAGALAVVGTLAWHWQALRHNVALLYCLQHVGTNLALGLLFGRSLFGPGESLVTRFARLAHHGVLSHAQLRYTRQVTIAWTAFFGATAAVSTTLFLFAPPAVWSIFANLLTIPLLGLMFAAEYLVRQRVLPPAECAGIADSVRGYRETMRQRGSRASNR</sequence>
<feature type="transmembrane region" description="Helical" evidence="1">
    <location>
        <begin position="63"/>
        <end position="81"/>
    </location>
</feature>